<feature type="non-terminal residue" evidence="1">
    <location>
        <position position="1"/>
    </location>
</feature>
<name>A0A0C9WG42_9AGAM</name>
<dbReference type="OrthoDB" id="2142040at2759"/>
<gene>
    <name evidence="1" type="ORF">HYDPIDRAFT_51951</name>
</gene>
<dbReference type="HOGENOM" id="CLU_066030_1_0_1"/>
<proteinExistence type="predicted"/>
<accession>A0A0C9WG42</accession>
<organism evidence="1 2">
    <name type="scientific">Hydnomerulius pinastri MD-312</name>
    <dbReference type="NCBI Taxonomy" id="994086"/>
    <lineage>
        <taxon>Eukaryota</taxon>
        <taxon>Fungi</taxon>
        <taxon>Dikarya</taxon>
        <taxon>Basidiomycota</taxon>
        <taxon>Agaricomycotina</taxon>
        <taxon>Agaricomycetes</taxon>
        <taxon>Agaricomycetidae</taxon>
        <taxon>Boletales</taxon>
        <taxon>Boletales incertae sedis</taxon>
        <taxon>Leucogyrophana</taxon>
    </lineage>
</organism>
<feature type="non-terminal residue" evidence="1">
    <location>
        <position position="126"/>
    </location>
</feature>
<dbReference type="AlphaFoldDB" id="A0A0C9WG42"/>
<sequence>RIQIDRKSPLPDTSRYGLPPCFDAEGNPVFFGSACVNKSIQPCKVTLKNNNLICSIPHGLVEYVQKGPFTVLPFADNMILVPTSGGRIPPGCRPVVGGADEKGRPLHHAIACVRQERIPGRTSQHL</sequence>
<evidence type="ECO:0000313" key="1">
    <source>
        <dbReference type="EMBL" id="KIJ64772.1"/>
    </source>
</evidence>
<protein>
    <submittedName>
        <fullName evidence="1">Uncharacterized protein</fullName>
    </submittedName>
</protein>
<reference evidence="1 2" key="1">
    <citation type="submission" date="2014-04" db="EMBL/GenBank/DDBJ databases">
        <title>Evolutionary Origins and Diversification of the Mycorrhizal Mutualists.</title>
        <authorList>
            <consortium name="DOE Joint Genome Institute"/>
            <consortium name="Mycorrhizal Genomics Consortium"/>
            <person name="Kohler A."/>
            <person name="Kuo A."/>
            <person name="Nagy L.G."/>
            <person name="Floudas D."/>
            <person name="Copeland A."/>
            <person name="Barry K.W."/>
            <person name="Cichocki N."/>
            <person name="Veneault-Fourrey C."/>
            <person name="LaButti K."/>
            <person name="Lindquist E.A."/>
            <person name="Lipzen A."/>
            <person name="Lundell T."/>
            <person name="Morin E."/>
            <person name="Murat C."/>
            <person name="Riley R."/>
            <person name="Ohm R."/>
            <person name="Sun H."/>
            <person name="Tunlid A."/>
            <person name="Henrissat B."/>
            <person name="Grigoriev I.V."/>
            <person name="Hibbett D.S."/>
            <person name="Martin F."/>
        </authorList>
    </citation>
    <scope>NUCLEOTIDE SEQUENCE [LARGE SCALE GENOMIC DNA]</scope>
    <source>
        <strain evidence="1 2">MD-312</strain>
    </source>
</reference>
<dbReference type="Proteomes" id="UP000053820">
    <property type="component" value="Unassembled WGS sequence"/>
</dbReference>
<dbReference type="Pfam" id="PF11901">
    <property type="entry name" value="DM9"/>
    <property type="match status" value="1"/>
</dbReference>
<keyword evidence="2" id="KW-1185">Reference proteome</keyword>
<dbReference type="InterPro" id="IPR006616">
    <property type="entry name" value="DM9_repeat"/>
</dbReference>
<evidence type="ECO:0000313" key="2">
    <source>
        <dbReference type="Proteomes" id="UP000053820"/>
    </source>
</evidence>
<dbReference type="EMBL" id="KN839845">
    <property type="protein sequence ID" value="KIJ64772.1"/>
    <property type="molecule type" value="Genomic_DNA"/>
</dbReference>